<dbReference type="EMBL" id="JACCKD010000005">
    <property type="protein sequence ID" value="MBA0127012.1"/>
    <property type="molecule type" value="Genomic_DNA"/>
</dbReference>
<sequence>MSCDTCGTEVLVRKNSTKHTSIQWTTDPARSCPIYAEQASRGENTALLDTCERLTASIARAVETGRIRVGSPEEGAS</sequence>
<protein>
    <submittedName>
        <fullName evidence="1">Uncharacterized protein</fullName>
    </submittedName>
</protein>
<keyword evidence="2" id="KW-1185">Reference proteome</keyword>
<dbReference type="AlphaFoldDB" id="A0A838ACM8"/>
<reference evidence="1 2" key="1">
    <citation type="submission" date="2020-07" db="EMBL/GenBank/DDBJ databases">
        <title>Genome of Haloechinothrix sp.</title>
        <authorList>
            <person name="Tang S.-K."/>
            <person name="Yang L."/>
            <person name="Zhu W.-Y."/>
        </authorList>
    </citation>
    <scope>NUCLEOTIDE SEQUENCE [LARGE SCALE GENOMIC DNA]</scope>
    <source>
        <strain evidence="1 2">YIM 98757</strain>
    </source>
</reference>
<name>A0A838ACM8_9PSEU</name>
<proteinExistence type="predicted"/>
<evidence type="ECO:0000313" key="2">
    <source>
        <dbReference type="Proteomes" id="UP000582974"/>
    </source>
</evidence>
<dbReference type="Proteomes" id="UP000582974">
    <property type="component" value="Unassembled WGS sequence"/>
</dbReference>
<evidence type="ECO:0000313" key="1">
    <source>
        <dbReference type="EMBL" id="MBA0127012.1"/>
    </source>
</evidence>
<gene>
    <name evidence="1" type="ORF">H0B56_15790</name>
</gene>
<organism evidence="1 2">
    <name type="scientific">Haloechinothrix aidingensis</name>
    <dbReference type="NCBI Taxonomy" id="2752311"/>
    <lineage>
        <taxon>Bacteria</taxon>
        <taxon>Bacillati</taxon>
        <taxon>Actinomycetota</taxon>
        <taxon>Actinomycetes</taxon>
        <taxon>Pseudonocardiales</taxon>
        <taxon>Pseudonocardiaceae</taxon>
        <taxon>Haloechinothrix</taxon>
    </lineage>
</organism>
<comment type="caution">
    <text evidence="1">The sequence shown here is derived from an EMBL/GenBank/DDBJ whole genome shotgun (WGS) entry which is preliminary data.</text>
</comment>
<accession>A0A838ACM8</accession>